<reference evidence="2" key="1">
    <citation type="submission" date="2020-04" db="EMBL/GenBank/DDBJ databases">
        <authorList>
            <person name="Chiriac C."/>
            <person name="Salcher M."/>
            <person name="Ghai R."/>
            <person name="Kavagutti S V."/>
        </authorList>
    </citation>
    <scope>NUCLEOTIDE SEQUENCE</scope>
</reference>
<proteinExistence type="predicted"/>
<gene>
    <name evidence="2" type="ORF">UFOVP58_97</name>
</gene>
<accession>A0A6J5KZ92</accession>
<evidence type="ECO:0000313" key="2">
    <source>
        <dbReference type="EMBL" id="CAB4125269.1"/>
    </source>
</evidence>
<name>A0A6J5KZ92_9CAUD</name>
<protein>
    <submittedName>
        <fullName evidence="2">Uncharacterized protein</fullName>
    </submittedName>
</protein>
<dbReference type="EMBL" id="LR796186">
    <property type="protein sequence ID" value="CAB4125269.1"/>
    <property type="molecule type" value="Genomic_DNA"/>
</dbReference>
<sequence length="62" mass="6670">MTTKSIELTLSVDEVNVVLGSLSKQPYEAVSAVINKIQQQGVPQVQSMNESAPPKELLQEGS</sequence>
<organism evidence="2">
    <name type="scientific">uncultured Caudovirales phage</name>
    <dbReference type="NCBI Taxonomy" id="2100421"/>
    <lineage>
        <taxon>Viruses</taxon>
        <taxon>Duplodnaviria</taxon>
        <taxon>Heunggongvirae</taxon>
        <taxon>Uroviricota</taxon>
        <taxon>Caudoviricetes</taxon>
        <taxon>Peduoviridae</taxon>
        <taxon>Maltschvirus</taxon>
        <taxon>Maltschvirus maltsch</taxon>
    </lineage>
</organism>
<evidence type="ECO:0000256" key="1">
    <source>
        <dbReference type="SAM" id="MobiDB-lite"/>
    </source>
</evidence>
<feature type="region of interest" description="Disordered" evidence="1">
    <location>
        <begin position="42"/>
        <end position="62"/>
    </location>
</feature>